<reference evidence="1 2" key="2">
    <citation type="submission" date="2018-11" db="EMBL/GenBank/DDBJ databases">
        <authorList>
            <consortium name="Pathogen Informatics"/>
        </authorList>
    </citation>
    <scope>NUCLEOTIDE SEQUENCE [LARGE SCALE GENOMIC DNA]</scope>
    <source>
        <strain evidence="1 2">MHpl1</strain>
    </source>
</reference>
<dbReference type="STRING" id="6290.A0A0N4X0R7"/>
<name>A0A0N4X0R7_HAEPC</name>
<proteinExistence type="predicted"/>
<organism evidence="3">
    <name type="scientific">Haemonchus placei</name>
    <name type="common">Barber's pole worm</name>
    <dbReference type="NCBI Taxonomy" id="6290"/>
    <lineage>
        <taxon>Eukaryota</taxon>
        <taxon>Metazoa</taxon>
        <taxon>Ecdysozoa</taxon>
        <taxon>Nematoda</taxon>
        <taxon>Chromadorea</taxon>
        <taxon>Rhabditida</taxon>
        <taxon>Rhabditina</taxon>
        <taxon>Rhabditomorpha</taxon>
        <taxon>Strongyloidea</taxon>
        <taxon>Trichostrongylidae</taxon>
        <taxon>Haemonchus</taxon>
    </lineage>
</organism>
<protein>
    <submittedName>
        <fullName evidence="3">Beta-galactosidase</fullName>
    </submittedName>
</protein>
<dbReference type="EMBL" id="UZAF01020193">
    <property type="protein sequence ID" value="VDO67380.1"/>
    <property type="molecule type" value="Genomic_DNA"/>
</dbReference>
<evidence type="ECO:0000313" key="3">
    <source>
        <dbReference type="WBParaSite" id="HPLM_0001787201-mRNA-1"/>
    </source>
</evidence>
<sequence>MMQARKITYDVSGLTETRMHRPLPATFETGEELFLETCESRGVGGEGALVNTHLAMNIDSYESLTTQIDVCD</sequence>
<keyword evidence="2" id="KW-1185">Reference proteome</keyword>
<evidence type="ECO:0000313" key="2">
    <source>
        <dbReference type="Proteomes" id="UP000268014"/>
    </source>
</evidence>
<dbReference type="OMA" id="HTTRIGC"/>
<reference evidence="3" key="1">
    <citation type="submission" date="2017-02" db="UniProtKB">
        <authorList>
            <consortium name="WormBaseParasite"/>
        </authorList>
    </citation>
    <scope>IDENTIFICATION</scope>
</reference>
<dbReference type="Proteomes" id="UP000268014">
    <property type="component" value="Unassembled WGS sequence"/>
</dbReference>
<gene>
    <name evidence="1" type="ORF">HPLM_LOCUS17864</name>
</gene>
<evidence type="ECO:0000313" key="1">
    <source>
        <dbReference type="EMBL" id="VDO67380.1"/>
    </source>
</evidence>
<accession>A0A0N4X0R7</accession>
<dbReference type="AlphaFoldDB" id="A0A0N4X0R7"/>
<dbReference type="WBParaSite" id="HPLM_0001787201-mRNA-1">
    <property type="protein sequence ID" value="HPLM_0001787201-mRNA-1"/>
    <property type="gene ID" value="HPLM_0001787201"/>
</dbReference>